<dbReference type="SUPFAM" id="SSF54529">
    <property type="entry name" value="Mitochondrial glycoprotein MAM33-like"/>
    <property type="match status" value="1"/>
</dbReference>
<reference evidence="2" key="1">
    <citation type="submission" date="2020-05" db="EMBL/GenBank/DDBJ databases">
        <title>WGS assembly of Corymbia citriodora subspecies variegata.</title>
        <authorList>
            <person name="Barry K."/>
            <person name="Hundley H."/>
            <person name="Shu S."/>
            <person name="Jenkins J."/>
            <person name="Grimwood J."/>
            <person name="Baten A."/>
        </authorList>
    </citation>
    <scope>NUCLEOTIDE SEQUENCE</scope>
    <source>
        <strain evidence="2">CV2-018</strain>
    </source>
</reference>
<evidence type="ECO:0000313" key="3">
    <source>
        <dbReference type="Proteomes" id="UP000806378"/>
    </source>
</evidence>
<dbReference type="EMBL" id="MU099223">
    <property type="protein sequence ID" value="KAF7845844.1"/>
    <property type="molecule type" value="Genomic_DNA"/>
</dbReference>
<evidence type="ECO:0000256" key="1">
    <source>
        <dbReference type="SAM" id="MobiDB-lite"/>
    </source>
</evidence>
<dbReference type="InterPro" id="IPR036561">
    <property type="entry name" value="MAM33_sf"/>
</dbReference>
<dbReference type="InterPro" id="IPR003428">
    <property type="entry name" value="MAM33"/>
</dbReference>
<sequence length="319" mass="35479">MLSLRLLSRQAPRGVARISSLAARQIQKPAQLQALSWGPAFAPSSLRLAAQFSSSRAVRDENDSANQELAAKLESELAYEQQEQEDNENPNLKEYLEHSSFQLQDTPGNEEVSLTRTYGDEKIKVTFSIADFNTMEDEANEDDPALFDEENPDTPSSAQSGGANTKGAVPQGRTSGGNIRVSHEDGVSPADRPEMDNESEDMEPGFPAQVAVTVTREGKGALTIECLAEDGQISIQNVYYFPTAELAEAKTAEKDWTRRSLYTGPPFGQLDDDLQLLLERYLEERGINTSMALFIPEYIDQKEQQEYIRWLGNMKSFVE</sequence>
<dbReference type="Gramene" id="rna-gnl|WGS:JABURB|Cocit.L0382.1">
    <property type="protein sequence ID" value="cds-KAF7845844.1"/>
    <property type="gene ID" value="gene-BT93_L0382"/>
</dbReference>
<feature type="compositionally biased region" description="Polar residues" evidence="1">
    <location>
        <begin position="153"/>
        <end position="163"/>
    </location>
</feature>
<protein>
    <recommendedName>
        <fullName evidence="4">Mitochondrial glyco protein</fullName>
    </recommendedName>
</protein>
<feature type="region of interest" description="Disordered" evidence="1">
    <location>
        <begin position="141"/>
        <end position="203"/>
    </location>
</feature>
<keyword evidence="3" id="KW-1185">Reference proteome</keyword>
<feature type="compositionally biased region" description="Acidic residues" evidence="1">
    <location>
        <begin position="141"/>
        <end position="152"/>
    </location>
</feature>
<dbReference type="Gene3D" id="3.10.280.10">
    <property type="entry name" value="Mitochondrial glycoprotein"/>
    <property type="match status" value="1"/>
</dbReference>
<dbReference type="Pfam" id="PF02330">
    <property type="entry name" value="MAM33"/>
    <property type="match status" value="1"/>
</dbReference>
<dbReference type="OrthoDB" id="1741834at2759"/>
<gene>
    <name evidence="2" type="ORF">BT93_L0382</name>
</gene>
<dbReference type="PANTHER" id="PTHR10826:SF1">
    <property type="entry name" value="COMPLEMENT COMPONENT 1 Q SUBCOMPONENT-BINDING PROTEIN, MITOCHONDRIAL"/>
    <property type="match status" value="1"/>
</dbReference>
<name>A0A8T0CFM8_CORYI</name>
<evidence type="ECO:0008006" key="4">
    <source>
        <dbReference type="Google" id="ProtNLM"/>
    </source>
</evidence>
<accession>A0A8T0CFM8</accession>
<dbReference type="GO" id="GO:0005759">
    <property type="term" value="C:mitochondrial matrix"/>
    <property type="evidence" value="ECO:0007669"/>
    <property type="project" value="InterPro"/>
</dbReference>
<dbReference type="Proteomes" id="UP000806378">
    <property type="component" value="Unassembled WGS sequence"/>
</dbReference>
<comment type="caution">
    <text evidence="2">The sequence shown here is derived from an EMBL/GenBank/DDBJ whole genome shotgun (WGS) entry which is preliminary data.</text>
</comment>
<proteinExistence type="predicted"/>
<dbReference type="GO" id="GO:0042256">
    <property type="term" value="P:cytosolic ribosome assembly"/>
    <property type="evidence" value="ECO:0007669"/>
    <property type="project" value="TreeGrafter"/>
</dbReference>
<organism evidence="2 3">
    <name type="scientific">Corymbia citriodora subsp. variegata</name>
    <dbReference type="NCBI Taxonomy" id="360336"/>
    <lineage>
        <taxon>Eukaryota</taxon>
        <taxon>Viridiplantae</taxon>
        <taxon>Streptophyta</taxon>
        <taxon>Embryophyta</taxon>
        <taxon>Tracheophyta</taxon>
        <taxon>Spermatophyta</taxon>
        <taxon>Magnoliopsida</taxon>
        <taxon>eudicotyledons</taxon>
        <taxon>Gunneridae</taxon>
        <taxon>Pentapetalae</taxon>
        <taxon>rosids</taxon>
        <taxon>malvids</taxon>
        <taxon>Myrtales</taxon>
        <taxon>Myrtaceae</taxon>
        <taxon>Myrtoideae</taxon>
        <taxon>Eucalypteae</taxon>
        <taxon>Corymbia</taxon>
    </lineage>
</organism>
<feature type="compositionally biased region" description="Basic and acidic residues" evidence="1">
    <location>
        <begin position="181"/>
        <end position="195"/>
    </location>
</feature>
<dbReference type="AlphaFoldDB" id="A0A8T0CFM8"/>
<evidence type="ECO:0000313" key="2">
    <source>
        <dbReference type="EMBL" id="KAF7845844.1"/>
    </source>
</evidence>
<dbReference type="PANTHER" id="PTHR10826">
    <property type="entry name" value="COMPLEMENT COMPONENT 1"/>
    <property type="match status" value="1"/>
</dbReference>